<feature type="compositionally biased region" description="Basic residues" evidence="1">
    <location>
        <begin position="920"/>
        <end position="929"/>
    </location>
</feature>
<dbReference type="Proteomes" id="UP001189429">
    <property type="component" value="Unassembled WGS sequence"/>
</dbReference>
<feature type="region of interest" description="Disordered" evidence="1">
    <location>
        <begin position="525"/>
        <end position="547"/>
    </location>
</feature>
<proteinExistence type="predicted"/>
<dbReference type="EMBL" id="CAUYUJ010010323">
    <property type="protein sequence ID" value="CAK0829047.1"/>
    <property type="molecule type" value="Genomic_DNA"/>
</dbReference>
<reference evidence="2" key="1">
    <citation type="submission" date="2023-10" db="EMBL/GenBank/DDBJ databases">
        <authorList>
            <person name="Chen Y."/>
            <person name="Shah S."/>
            <person name="Dougan E. K."/>
            <person name="Thang M."/>
            <person name="Chan C."/>
        </authorList>
    </citation>
    <scope>NUCLEOTIDE SEQUENCE [LARGE SCALE GENOMIC DNA]</scope>
</reference>
<evidence type="ECO:0000313" key="2">
    <source>
        <dbReference type="EMBL" id="CAK0829047.1"/>
    </source>
</evidence>
<sequence>DDISGQINFSLAVNLGTGMQTFGRCVVAYVKDKLQIKRGEPPPDAVLYRKHLIRLCMARGSRLLAKRLCIQSLPNGDWRRRGVIEVYVPEGIDYDRTRIADVVGRGIQSCVAGRRFKVYPRSRWTGADQAFDEFVMMEAIHGMVSAIWATWCSVAGSLGPHRGAHASLGADRPWHSVDRAPSTRPGDMQRDDTATGGGDAPGADGMADAYEAARMENEQRRRKATDWLRSRPLSRSIVIRQTMEPLRQLRQQHLAIGGKQWQRDHQQEAARSADADVSIDASYPIVVAASGELEKTSHYQFRKLFEESGLWDHLLQPGDMNVKTRNFAFRLCSAADCLVYEAMDILHNAFPIRMFKLLNGSSLGDVLSMPPCCMDDWSKGFVGRHGLDADGAQLSPRAMSELRAHAAVARMHIAAIETRHASIRRRLESKSVQTSPYAFTELSADFVLDHVRIGGMHWPGLSAQEEDVGADGVSEPEPAVASVSRPGGAWRCWVREQSLGKHGLQDSKELSARYRALSPEEKEGLVQRGAVATRSGKDGSGSSFGLRTRDLQRAIDKRRKEGALQQATLALVEMPSLESTDQKCDWAIEQAMRTATNDQKNSVNEMMKISRENLRTIQKAEGRKADSDQAKLVVWHADQGEQLRRTVVDAMPCLKDFAWALQFVPGAGPVSALADVLHPTGSTAKLARSINARTRQTNLGSALDHQWVHMHRPIYHDECDPIPDAAIGKPDKVPCQAVGVCCCSPPHREKARRSFYSHMKACFKKVSGKRKALEDRIIVAKLTPIDLDAPGASSCDDPWSAALAEVAPVAIDTRSTVTYWHVATMSFSPYVGHFRELNLLERVEQVDGVVEYTFEVNGTTYFDRAAFKSLDLSKDWAVEWLVLSDSVRAVPEFRAGLAVAVSTDDYGVAETFWSTRRRGVDRGGSGRRKGGADDVEPDVTSDLEDGDDDGCDDRDGNAAGSDSSEDGCQ</sequence>
<feature type="region of interest" description="Disordered" evidence="1">
    <location>
        <begin position="920"/>
        <end position="969"/>
    </location>
</feature>
<keyword evidence="3" id="KW-1185">Reference proteome</keyword>
<feature type="non-terminal residue" evidence="2">
    <location>
        <position position="1"/>
    </location>
</feature>
<evidence type="ECO:0000256" key="1">
    <source>
        <dbReference type="SAM" id="MobiDB-lite"/>
    </source>
</evidence>
<feature type="compositionally biased region" description="Acidic residues" evidence="1">
    <location>
        <begin position="933"/>
        <end position="952"/>
    </location>
</feature>
<feature type="region of interest" description="Disordered" evidence="1">
    <location>
        <begin position="167"/>
        <end position="203"/>
    </location>
</feature>
<gene>
    <name evidence="2" type="ORF">PCOR1329_LOCUS28121</name>
</gene>
<accession>A0ABN9SAR5</accession>
<organism evidence="2 3">
    <name type="scientific">Prorocentrum cordatum</name>
    <dbReference type="NCBI Taxonomy" id="2364126"/>
    <lineage>
        <taxon>Eukaryota</taxon>
        <taxon>Sar</taxon>
        <taxon>Alveolata</taxon>
        <taxon>Dinophyceae</taxon>
        <taxon>Prorocentrales</taxon>
        <taxon>Prorocentraceae</taxon>
        <taxon>Prorocentrum</taxon>
    </lineage>
</organism>
<comment type="caution">
    <text evidence="2">The sequence shown here is derived from an EMBL/GenBank/DDBJ whole genome shotgun (WGS) entry which is preliminary data.</text>
</comment>
<evidence type="ECO:0000313" key="3">
    <source>
        <dbReference type="Proteomes" id="UP001189429"/>
    </source>
</evidence>
<feature type="non-terminal residue" evidence="2">
    <location>
        <position position="969"/>
    </location>
</feature>
<name>A0ABN9SAR5_9DINO</name>
<protein>
    <submittedName>
        <fullName evidence="2">Uncharacterized protein</fullName>
    </submittedName>
</protein>